<evidence type="ECO:0000313" key="1">
    <source>
        <dbReference type="EMBL" id="CAI2193436.1"/>
    </source>
</evidence>
<dbReference type="EMBL" id="CAMKVN010009569">
    <property type="protein sequence ID" value="CAI2193436.1"/>
    <property type="molecule type" value="Genomic_DNA"/>
</dbReference>
<gene>
    <name evidence="1" type="ORF">FWILDA_LOCUS16075</name>
</gene>
<organism evidence="1 2">
    <name type="scientific">Funneliformis geosporum</name>
    <dbReference type="NCBI Taxonomy" id="1117311"/>
    <lineage>
        <taxon>Eukaryota</taxon>
        <taxon>Fungi</taxon>
        <taxon>Fungi incertae sedis</taxon>
        <taxon>Mucoromycota</taxon>
        <taxon>Glomeromycotina</taxon>
        <taxon>Glomeromycetes</taxon>
        <taxon>Glomerales</taxon>
        <taxon>Glomeraceae</taxon>
        <taxon>Funneliformis</taxon>
    </lineage>
</organism>
<name>A0A9W4T3T3_9GLOM</name>
<protein>
    <submittedName>
        <fullName evidence="1">12478_t:CDS:1</fullName>
    </submittedName>
</protein>
<accession>A0A9W4T3T3</accession>
<keyword evidence="2" id="KW-1185">Reference proteome</keyword>
<feature type="non-terminal residue" evidence="1">
    <location>
        <position position="1"/>
    </location>
</feature>
<sequence>EQCSTKTVLILSTEHERSNFTVVLSCMANESKLPPVIIFKLVNVSREEFSDSVIVHANSQGWMNKNEMFW</sequence>
<dbReference type="OrthoDB" id="2426885at2759"/>
<evidence type="ECO:0000313" key="2">
    <source>
        <dbReference type="Proteomes" id="UP001153678"/>
    </source>
</evidence>
<reference evidence="1" key="1">
    <citation type="submission" date="2022-08" db="EMBL/GenBank/DDBJ databases">
        <authorList>
            <person name="Kallberg Y."/>
            <person name="Tangrot J."/>
            <person name="Rosling A."/>
        </authorList>
    </citation>
    <scope>NUCLEOTIDE SEQUENCE</scope>
    <source>
        <strain evidence="1">Wild A</strain>
    </source>
</reference>
<proteinExistence type="predicted"/>
<dbReference type="AlphaFoldDB" id="A0A9W4T3T3"/>
<dbReference type="Proteomes" id="UP001153678">
    <property type="component" value="Unassembled WGS sequence"/>
</dbReference>
<comment type="caution">
    <text evidence="1">The sequence shown here is derived from an EMBL/GenBank/DDBJ whole genome shotgun (WGS) entry which is preliminary data.</text>
</comment>